<comment type="caution">
    <text evidence="2">The sequence shown here is derived from an EMBL/GenBank/DDBJ whole genome shotgun (WGS) entry which is preliminary data.</text>
</comment>
<accession>A0A7W6UNZ0</accession>
<reference evidence="2 3" key="1">
    <citation type="submission" date="2020-08" db="EMBL/GenBank/DDBJ databases">
        <title>Genomic Encyclopedia of Type Strains, Phase IV (KMG-V): Genome sequencing to study the core and pangenomes of soil and plant-associated prokaryotes.</title>
        <authorList>
            <person name="Whitman W."/>
        </authorList>
    </citation>
    <scope>NUCLEOTIDE SEQUENCE [LARGE SCALE GENOMIC DNA]</scope>
    <source>
        <strain evidence="2 3">SEMIA 414</strain>
    </source>
</reference>
<sequence length="174" mass="19105">RVEDLTPSQGPARRRSRRSGTETTNPAPATKSSFDTPKPLSCRAFFAFPDLGPEQGVAHKAGLKTTEPETGNQIQTCEAPRPLRSRSFLRLASESISRPPASLRNRSGDKQLKARCSFHRSHDAGDRSMHLQRPRLIARGLPITTFWSVSRQAINGCNSLTLVSSALIGSFLRP</sequence>
<evidence type="ECO:0000256" key="1">
    <source>
        <dbReference type="SAM" id="MobiDB-lite"/>
    </source>
</evidence>
<feature type="region of interest" description="Disordered" evidence="1">
    <location>
        <begin position="1"/>
        <end position="39"/>
    </location>
</feature>
<dbReference type="AlphaFoldDB" id="A0A7W6UNZ0"/>
<organism evidence="2 3">
    <name type="scientific">Rhizobium esperanzae</name>
    <dbReference type="NCBI Taxonomy" id="1967781"/>
    <lineage>
        <taxon>Bacteria</taxon>
        <taxon>Pseudomonadati</taxon>
        <taxon>Pseudomonadota</taxon>
        <taxon>Alphaproteobacteria</taxon>
        <taxon>Hyphomicrobiales</taxon>
        <taxon>Rhizobiaceae</taxon>
        <taxon>Rhizobium/Agrobacterium group</taxon>
        <taxon>Rhizobium</taxon>
    </lineage>
</organism>
<proteinExistence type="predicted"/>
<protein>
    <submittedName>
        <fullName evidence="2">Uncharacterized protein</fullName>
    </submittedName>
</protein>
<dbReference type="Proteomes" id="UP000533724">
    <property type="component" value="Unassembled WGS sequence"/>
</dbReference>
<dbReference type="EMBL" id="JACIHI010000013">
    <property type="protein sequence ID" value="MBB4441655.1"/>
    <property type="molecule type" value="Genomic_DNA"/>
</dbReference>
<feature type="compositionally biased region" description="Polar residues" evidence="1">
    <location>
        <begin position="21"/>
        <end position="35"/>
    </location>
</feature>
<evidence type="ECO:0000313" key="3">
    <source>
        <dbReference type="Proteomes" id="UP000533724"/>
    </source>
</evidence>
<name>A0A7W6UNZ0_9HYPH</name>
<feature type="non-terminal residue" evidence="2">
    <location>
        <position position="1"/>
    </location>
</feature>
<evidence type="ECO:0000313" key="2">
    <source>
        <dbReference type="EMBL" id="MBB4441655.1"/>
    </source>
</evidence>
<gene>
    <name evidence="2" type="ORF">GGE15_004945</name>
</gene>